<comment type="caution">
    <text evidence="1">The sequence shown here is derived from an EMBL/GenBank/DDBJ whole genome shotgun (WGS) entry which is preliminary data.</text>
</comment>
<dbReference type="EMBL" id="UPSH01000001">
    <property type="protein sequence ID" value="VBB18047.1"/>
    <property type="molecule type" value="Genomic_DNA"/>
</dbReference>
<protein>
    <submittedName>
        <fullName evidence="1">Uncharacterized protein</fullName>
    </submittedName>
</protein>
<gene>
    <name evidence="1" type="ORF">YASMINEVIRUS_510</name>
</gene>
<name>A0A5K0U866_9VIRU</name>
<sequence length="314" mass="36616">MHDNTETKRTTMCSNNPNYRFVNDETAKKIDRKCEKSFAVIECLDVLTGVIHVTTPELVRSAYETVDTYERYLPKDIVQFKVRCIEETHEELVEAWREFGFIVIPEYRPHAINASLKSGMSETIIIHKLKDDSRDLPWALTFNHMSGEKDWVNDVFNSISDAMYKDIKDDPNRKNLFKVYGSMCHRGFVNSVFDYNHQSEMAKLRNYVGIIGNDREEVLENIKILSDIRSSFVSEYDKPSDLSIHKNGFYTSYVRMIAIYCEMMFGLSRYDIAKVFEKTDPKVFEEYVNETKNTDIAKYSMFKAGYVFGVGEPR</sequence>
<dbReference type="Proteomes" id="UP000594342">
    <property type="component" value="Unassembled WGS sequence"/>
</dbReference>
<evidence type="ECO:0000313" key="1">
    <source>
        <dbReference type="EMBL" id="VBB18047.1"/>
    </source>
</evidence>
<accession>A0A5K0U866</accession>
<proteinExistence type="predicted"/>
<organism evidence="1 2">
    <name type="scientific">Yasminevirus sp. GU-2018</name>
    <dbReference type="NCBI Taxonomy" id="2420051"/>
    <lineage>
        <taxon>Viruses</taxon>
        <taxon>Varidnaviria</taxon>
        <taxon>Bamfordvirae</taxon>
        <taxon>Nucleocytoviricota</taxon>
        <taxon>Megaviricetes</taxon>
        <taxon>Imitervirales</taxon>
        <taxon>Mimiviridae</taxon>
        <taxon>Klosneuvirinae</taxon>
        <taxon>Yasminevirus</taxon>
        <taxon>Yasminevirus saudimassiliense</taxon>
    </lineage>
</organism>
<keyword evidence="2" id="KW-1185">Reference proteome</keyword>
<evidence type="ECO:0000313" key="2">
    <source>
        <dbReference type="Proteomes" id="UP000594342"/>
    </source>
</evidence>
<reference evidence="1 2" key="1">
    <citation type="submission" date="2018-10" db="EMBL/GenBank/DDBJ databases">
        <authorList>
            <consortium name="IHU Genomes"/>
        </authorList>
    </citation>
    <scope>NUCLEOTIDE SEQUENCE [LARGE SCALE GENOMIC DNA]</scope>
    <source>
        <strain evidence="1 2">A1</strain>
    </source>
</reference>